<dbReference type="InterPro" id="IPR008948">
    <property type="entry name" value="L-Aspartase-like"/>
</dbReference>
<dbReference type="Gene3D" id="1.20.200.10">
    <property type="entry name" value="Fumarase/aspartase (Central domain)"/>
    <property type="match status" value="1"/>
</dbReference>
<dbReference type="Gene3D" id="1.10.275.10">
    <property type="entry name" value="Fumarase/aspartase (N-terminal domain)"/>
    <property type="match status" value="1"/>
</dbReference>
<comment type="similarity">
    <text evidence="1">Belongs to the class-II fumarase/aspartase family. Fumarase subfamily.</text>
</comment>
<dbReference type="Pfam" id="PF00206">
    <property type="entry name" value="Lyase_1"/>
    <property type="match status" value="1"/>
</dbReference>
<dbReference type="InterPro" id="IPR005677">
    <property type="entry name" value="Fum_hydII"/>
</dbReference>
<evidence type="ECO:0000256" key="3">
    <source>
        <dbReference type="ARBA" id="ARBA00023239"/>
    </source>
</evidence>
<evidence type="ECO:0000259" key="4">
    <source>
        <dbReference type="Pfam" id="PF00206"/>
    </source>
</evidence>
<dbReference type="GO" id="GO:0004333">
    <property type="term" value="F:fumarate hydratase activity"/>
    <property type="evidence" value="ECO:0007669"/>
    <property type="project" value="UniProtKB-EC"/>
</dbReference>
<dbReference type="FunFam" id="1.10.275.10:FF:000001">
    <property type="entry name" value="Fumarate hydratase, mitochondrial"/>
    <property type="match status" value="1"/>
</dbReference>
<dbReference type="EC" id="4.2.1.2" evidence="2"/>
<evidence type="ECO:0000313" key="5">
    <source>
        <dbReference type="EMBL" id="TMJ02640.1"/>
    </source>
</evidence>
<reference evidence="5 6" key="1">
    <citation type="journal article" date="2019" name="Nat. Microbiol.">
        <title>Mediterranean grassland soil C-N compound turnover is dependent on rainfall and depth, and is mediated by genomically divergent microorganisms.</title>
        <authorList>
            <person name="Diamond S."/>
            <person name="Andeer P.F."/>
            <person name="Li Z."/>
            <person name="Crits-Christoph A."/>
            <person name="Burstein D."/>
            <person name="Anantharaman K."/>
            <person name="Lane K.R."/>
            <person name="Thomas B.C."/>
            <person name="Pan C."/>
            <person name="Northen T.R."/>
            <person name="Banfield J.F."/>
        </authorList>
    </citation>
    <scope>NUCLEOTIDE SEQUENCE [LARGE SCALE GENOMIC DNA]</scope>
    <source>
        <strain evidence="5">NP_2</strain>
    </source>
</reference>
<organism evidence="5 6">
    <name type="scientific">Candidatus Segetimicrobium genomatis</name>
    <dbReference type="NCBI Taxonomy" id="2569760"/>
    <lineage>
        <taxon>Bacteria</taxon>
        <taxon>Bacillati</taxon>
        <taxon>Candidatus Sysuimicrobiota</taxon>
        <taxon>Candidatus Sysuimicrobiia</taxon>
        <taxon>Candidatus Sysuimicrobiales</taxon>
        <taxon>Candidatus Segetimicrobiaceae</taxon>
        <taxon>Candidatus Segetimicrobium</taxon>
    </lineage>
</organism>
<evidence type="ECO:0000256" key="2">
    <source>
        <dbReference type="ARBA" id="ARBA00012921"/>
    </source>
</evidence>
<dbReference type="PANTHER" id="PTHR11444">
    <property type="entry name" value="ASPARTATEAMMONIA/ARGININOSUCCINATE/ADENYLOSUCCINATE LYASE"/>
    <property type="match status" value="1"/>
</dbReference>
<dbReference type="PRINTS" id="PR00149">
    <property type="entry name" value="FUMRATELYASE"/>
</dbReference>
<dbReference type="InterPro" id="IPR024083">
    <property type="entry name" value="Fumarase/histidase_N"/>
</dbReference>
<comment type="caution">
    <text evidence="5">The sequence shown here is derived from an EMBL/GenBank/DDBJ whole genome shotgun (WGS) entry which is preliminary data.</text>
</comment>
<proteinExistence type="inferred from homology"/>
<dbReference type="GO" id="GO:0006106">
    <property type="term" value="P:fumarate metabolic process"/>
    <property type="evidence" value="ECO:0007669"/>
    <property type="project" value="InterPro"/>
</dbReference>
<keyword evidence="3 5" id="KW-0456">Lyase</keyword>
<evidence type="ECO:0000313" key="6">
    <source>
        <dbReference type="Proteomes" id="UP000318661"/>
    </source>
</evidence>
<dbReference type="EMBL" id="VBAJ01000299">
    <property type="protein sequence ID" value="TMJ02640.1"/>
    <property type="molecule type" value="Genomic_DNA"/>
</dbReference>
<name>A0A537L3P6_9BACT</name>
<sequence length="229" mass="24696">MARVERDSLGEMEVPADVYYGASTARAVQNFPISGLRFPRPFIRALGLIKRAAAELNMDLGLLERPVGTAIVTAATEVADGRLDDQFVLDIFQTGSGTSTNMNANEVIANRATELRGGARGSKLVHPNDHVNLCQSSNDVIPTAIHLAALMEIERTLVPALQALQAALQQKAVAFHDVIKTGRTHLMDATPIRLGQEFAGYAGQVQRAIRRLRYAQQELSEAPLGGTAV</sequence>
<dbReference type="AlphaFoldDB" id="A0A537L3P6"/>
<dbReference type="SUPFAM" id="SSF48557">
    <property type="entry name" value="L-aspartase-like"/>
    <property type="match status" value="1"/>
</dbReference>
<dbReference type="InterPro" id="IPR000362">
    <property type="entry name" value="Fumarate_lyase_fam"/>
</dbReference>
<feature type="non-terminal residue" evidence="5">
    <location>
        <position position="229"/>
    </location>
</feature>
<dbReference type="Proteomes" id="UP000318661">
    <property type="component" value="Unassembled WGS sequence"/>
</dbReference>
<dbReference type="InterPro" id="IPR022761">
    <property type="entry name" value="Fumarate_lyase_N"/>
</dbReference>
<feature type="domain" description="Fumarate lyase N-terminal" evidence="4">
    <location>
        <begin position="10"/>
        <end position="229"/>
    </location>
</feature>
<gene>
    <name evidence="5" type="primary">aspA</name>
    <name evidence="5" type="ORF">E6G99_12055</name>
</gene>
<protein>
    <recommendedName>
        <fullName evidence="2">fumarate hydratase</fullName>
        <ecNumber evidence="2">4.2.1.2</ecNumber>
    </recommendedName>
</protein>
<dbReference type="PANTHER" id="PTHR11444:SF22">
    <property type="entry name" value="FUMARATE HYDRATASE CLASS II"/>
    <property type="match status" value="1"/>
</dbReference>
<evidence type="ECO:0000256" key="1">
    <source>
        <dbReference type="ARBA" id="ARBA00009084"/>
    </source>
</evidence>
<accession>A0A537L3P6</accession>